<keyword evidence="6" id="KW-1185">Reference proteome</keyword>
<dbReference type="AlphaFoldDB" id="A0A9N9MS43"/>
<feature type="compositionally biased region" description="Pro residues" evidence="2">
    <location>
        <begin position="166"/>
        <end position="177"/>
    </location>
</feature>
<dbReference type="SMART" id="SM00324">
    <property type="entry name" value="RhoGAP"/>
    <property type="match status" value="1"/>
</dbReference>
<dbReference type="Gene3D" id="3.10.20.90">
    <property type="entry name" value="Phosphatidylinositol 3-kinase Catalytic Subunit, Chain A, domain 1"/>
    <property type="match status" value="1"/>
</dbReference>
<organism evidence="5 6">
    <name type="scientific">Ceutorhynchus assimilis</name>
    <name type="common">cabbage seed weevil</name>
    <dbReference type="NCBI Taxonomy" id="467358"/>
    <lineage>
        <taxon>Eukaryota</taxon>
        <taxon>Metazoa</taxon>
        <taxon>Ecdysozoa</taxon>
        <taxon>Arthropoda</taxon>
        <taxon>Hexapoda</taxon>
        <taxon>Insecta</taxon>
        <taxon>Pterygota</taxon>
        <taxon>Neoptera</taxon>
        <taxon>Endopterygota</taxon>
        <taxon>Coleoptera</taxon>
        <taxon>Polyphaga</taxon>
        <taxon>Cucujiformia</taxon>
        <taxon>Curculionidae</taxon>
        <taxon>Ceutorhynchinae</taxon>
        <taxon>Ceutorhynchus</taxon>
    </lineage>
</organism>
<dbReference type="GO" id="GO:0005737">
    <property type="term" value="C:cytoplasm"/>
    <property type="evidence" value="ECO:0007669"/>
    <property type="project" value="TreeGrafter"/>
</dbReference>
<feature type="compositionally biased region" description="Basic and acidic residues" evidence="2">
    <location>
        <begin position="110"/>
        <end position="122"/>
    </location>
</feature>
<dbReference type="InterPro" id="IPR008936">
    <property type="entry name" value="Rho_GTPase_activation_prot"/>
</dbReference>
<dbReference type="CDD" id="cd17113">
    <property type="entry name" value="RA_ARAPs"/>
    <property type="match status" value="1"/>
</dbReference>
<dbReference type="CDD" id="cd00821">
    <property type="entry name" value="PH"/>
    <property type="match status" value="1"/>
</dbReference>
<dbReference type="Gene3D" id="1.10.555.10">
    <property type="entry name" value="Rho GTPase activation protein"/>
    <property type="match status" value="1"/>
</dbReference>
<feature type="compositionally biased region" description="Basic and acidic residues" evidence="2">
    <location>
        <begin position="24"/>
        <end position="33"/>
    </location>
</feature>
<feature type="compositionally biased region" description="Basic and acidic residues" evidence="2">
    <location>
        <begin position="204"/>
        <end position="219"/>
    </location>
</feature>
<dbReference type="Proteomes" id="UP001152799">
    <property type="component" value="Chromosome 6"/>
</dbReference>
<keyword evidence="1" id="KW-0343">GTPase activation</keyword>
<evidence type="ECO:0000256" key="1">
    <source>
        <dbReference type="ARBA" id="ARBA00022468"/>
    </source>
</evidence>
<dbReference type="EMBL" id="OU892282">
    <property type="protein sequence ID" value="CAG9770406.1"/>
    <property type="molecule type" value="Genomic_DNA"/>
</dbReference>
<dbReference type="InterPro" id="IPR011993">
    <property type="entry name" value="PH-like_dom_sf"/>
</dbReference>
<dbReference type="PANTHER" id="PTHR45899:SF2">
    <property type="entry name" value="RHO GTPASE ACTIVATING PROTEIN AT 15B, ISOFORM C"/>
    <property type="match status" value="1"/>
</dbReference>
<feature type="compositionally biased region" description="Basic and acidic residues" evidence="2">
    <location>
        <begin position="1"/>
        <end position="13"/>
    </location>
</feature>
<evidence type="ECO:0000259" key="4">
    <source>
        <dbReference type="PROSITE" id="PS50238"/>
    </source>
</evidence>
<dbReference type="GO" id="GO:0005096">
    <property type="term" value="F:GTPase activator activity"/>
    <property type="evidence" value="ECO:0007669"/>
    <property type="project" value="UniProtKB-KW"/>
</dbReference>
<dbReference type="SUPFAM" id="SSF50729">
    <property type="entry name" value="PH domain-like"/>
    <property type="match status" value="2"/>
</dbReference>
<accession>A0A9N9MS43</accession>
<dbReference type="Pfam" id="PF00169">
    <property type="entry name" value="PH"/>
    <property type="match status" value="1"/>
</dbReference>
<protein>
    <recommendedName>
        <fullName evidence="7">Arf-GAP with Rho-GAP domain, ANK repeat and PH domain-containing protein 2</fullName>
    </recommendedName>
</protein>
<dbReference type="InterPro" id="IPR000198">
    <property type="entry name" value="RhoGAP_dom"/>
</dbReference>
<feature type="compositionally biased region" description="Low complexity" evidence="2">
    <location>
        <begin position="153"/>
        <end position="163"/>
    </location>
</feature>
<dbReference type="GO" id="GO:0005547">
    <property type="term" value="F:phosphatidylinositol-3,4,5-trisphosphate binding"/>
    <property type="evidence" value="ECO:0007669"/>
    <property type="project" value="TreeGrafter"/>
</dbReference>
<evidence type="ECO:0000256" key="2">
    <source>
        <dbReference type="SAM" id="MobiDB-lite"/>
    </source>
</evidence>
<feature type="region of interest" description="Disordered" evidence="2">
    <location>
        <begin position="153"/>
        <end position="227"/>
    </location>
</feature>
<feature type="domain" description="PH" evidence="3">
    <location>
        <begin position="469"/>
        <end position="580"/>
    </location>
</feature>
<proteinExistence type="predicted"/>
<feature type="region of interest" description="Disordered" evidence="2">
    <location>
        <begin position="92"/>
        <end position="125"/>
    </location>
</feature>
<evidence type="ECO:0000313" key="5">
    <source>
        <dbReference type="EMBL" id="CAG9770406.1"/>
    </source>
</evidence>
<dbReference type="Gene3D" id="2.30.29.30">
    <property type="entry name" value="Pleckstrin-homology domain (PH domain)/Phosphotyrosine-binding domain (PTB)"/>
    <property type="match status" value="1"/>
</dbReference>
<dbReference type="PANTHER" id="PTHR45899">
    <property type="entry name" value="RHO GTPASE ACTIVATING PROTEIN AT 15B, ISOFORM C"/>
    <property type="match status" value="1"/>
</dbReference>
<sequence>MERPVPAPREGKKPVPTPRRHIGKSTDPDKSVPEESVTDVNIVIEQAGFEKMDNEKGDQFDTFSRRVNKASRQIAGDLGQLVQDRKKAVIEGTRQSMRRLTRRFSSASQEQRKQHIKNKESAQEYEGTLDMFNNIRFDSPISRTNSIYSNVENELNSDSSSESINLPPPKHPPPPLPDENFYDAPSGSSPIASSSNSSKSLPTRKPEAYESVFPKHPDSENALSSSGSWTFYDSVNRQSSQEENIYYNILPSDDNSRDVTDDCSMPLIPDKTETKKSISGESHANSIYENHQVPLRHPAGNPTEQRASKSVLMQFDPLNDDSSITQFSDMNLLEEILQGDLYGNISEAYTFDEADWSVSNESENEDFLNPPTPPLRFDSLPEDLDVVPETSTKEVEKKGLAVVNNQAKSRSSWFTDTHLSPNRPPVVEPKKSWLKQVKQHVLEKTPEVFKSPKCADNLVERPILGGKNFINKKGMLYKVQGGPVEDLFGEYSGRWWVLENSDLFCYSDNTCMHLKEHFSASSILSIQLLQDAKYKYRYDSDDLHCFELNITGKGRGGHVYGSKNITERRIWLQCLAEMLTQRFKSRLTTNFLRMGWAYVRQGVSGKWAGAWLILSERELYYAIDGHSVKTIDLRKARCIVLQGYQEADNNPRTNDKGPNMLVDCPDLALYLRMWTARETKVWCHIVKLEAHNNGANLDQQQLTKNDIPVIVEKCINFIYAHGSMSEGIYRKAGTGSSIADLLTKFRKDAFAVQLTRDNYSEYEVGTALKRFFRELPEPLFGCDHRQYLYEVAKHNVKDEKIRMFKAALDQLPSVSYKTARKLLGHLHFISNQSAKNLMTVENLASIWGMTLMNYEDKERPSKPGSHHLQDAEVVAQLIRYYRAVFPEDPGELEKEKLMLKVLQKHMQSPQGSMNKKTAGDFRVWIYLFNKDGKSYNVSIGPQRTAYEVCLELSDKIKSPVHEIILEESVLGDKLLRPIHHTEKVLDVVLKWSYWNESDRKDNYLTCVSLSKYWEYILEKPLPISGELKFADSKTKLLKVYNFQFTQGCLSCFKDKSSDINLYSWRIEDITWYLGHESKRSPQSRWTATFLEKDANPCRTRTNPYFGNILVWNDAAIRANWISAMLKSRYPNNLTPPPKLVTI</sequence>
<dbReference type="PROSITE" id="PS50003">
    <property type="entry name" value="PH_DOMAIN"/>
    <property type="match status" value="1"/>
</dbReference>
<name>A0A9N9MS43_9CUCU</name>
<dbReference type="OrthoDB" id="29546at2759"/>
<feature type="region of interest" description="Disordered" evidence="2">
    <location>
        <begin position="1"/>
        <end position="37"/>
    </location>
</feature>
<feature type="compositionally biased region" description="Low complexity" evidence="2">
    <location>
        <begin position="186"/>
        <end position="200"/>
    </location>
</feature>
<dbReference type="SMART" id="SM00233">
    <property type="entry name" value="PH"/>
    <property type="match status" value="3"/>
</dbReference>
<feature type="domain" description="Rho-GAP" evidence="4">
    <location>
        <begin position="695"/>
        <end position="885"/>
    </location>
</feature>
<evidence type="ECO:0000313" key="6">
    <source>
        <dbReference type="Proteomes" id="UP001152799"/>
    </source>
</evidence>
<dbReference type="InterPro" id="IPR001849">
    <property type="entry name" value="PH_domain"/>
</dbReference>
<dbReference type="InterPro" id="IPR052227">
    <property type="entry name" value="Arf-Rho-GAP_ANK-PH_domain"/>
</dbReference>
<dbReference type="PROSITE" id="PS50238">
    <property type="entry name" value="RHOGAP"/>
    <property type="match status" value="1"/>
</dbReference>
<dbReference type="SUPFAM" id="SSF48350">
    <property type="entry name" value="GTPase activation domain, GAP"/>
    <property type="match status" value="1"/>
</dbReference>
<gene>
    <name evidence="5" type="ORF">CEUTPL_LOCUS10860</name>
</gene>
<reference evidence="5" key="1">
    <citation type="submission" date="2022-01" db="EMBL/GenBank/DDBJ databases">
        <authorList>
            <person name="King R."/>
        </authorList>
    </citation>
    <scope>NUCLEOTIDE SEQUENCE</scope>
</reference>
<dbReference type="GO" id="GO:0007165">
    <property type="term" value="P:signal transduction"/>
    <property type="evidence" value="ECO:0007669"/>
    <property type="project" value="InterPro"/>
</dbReference>
<evidence type="ECO:0000259" key="3">
    <source>
        <dbReference type="PROSITE" id="PS50003"/>
    </source>
</evidence>
<dbReference type="Pfam" id="PF00620">
    <property type="entry name" value="RhoGAP"/>
    <property type="match status" value="1"/>
</dbReference>
<evidence type="ECO:0008006" key="7">
    <source>
        <dbReference type="Google" id="ProtNLM"/>
    </source>
</evidence>